<proteinExistence type="predicted"/>
<dbReference type="OMA" id="CQVLQRT"/>
<dbReference type="EMBL" id="CM010722">
    <property type="protein sequence ID" value="RZC74118.1"/>
    <property type="molecule type" value="Genomic_DNA"/>
</dbReference>
<accession>A0A4Y7KPS2</accession>
<dbReference type="Proteomes" id="UP000316621">
    <property type="component" value="Chromosome 8"/>
</dbReference>
<evidence type="ECO:0000313" key="2">
    <source>
        <dbReference type="EMBL" id="RZC74118.1"/>
    </source>
</evidence>
<reference evidence="2 3" key="1">
    <citation type="journal article" date="2018" name="Science">
        <title>The opium poppy genome and morphinan production.</title>
        <authorList>
            <person name="Guo L."/>
            <person name="Winzer T."/>
            <person name="Yang X."/>
            <person name="Li Y."/>
            <person name="Ning Z."/>
            <person name="He Z."/>
            <person name="Teodor R."/>
            <person name="Lu Y."/>
            <person name="Bowser T.A."/>
            <person name="Graham I.A."/>
            <person name="Ye K."/>
        </authorList>
    </citation>
    <scope>NUCLEOTIDE SEQUENCE [LARGE SCALE GENOMIC DNA]</scope>
    <source>
        <strain evidence="3">cv. HN1</strain>
        <tissue evidence="2">Leaves</tissue>
    </source>
</reference>
<gene>
    <name evidence="2" type="ORF">C5167_049596</name>
</gene>
<evidence type="ECO:0000313" key="3">
    <source>
        <dbReference type="Proteomes" id="UP000316621"/>
    </source>
</evidence>
<protein>
    <submittedName>
        <fullName evidence="2">Uncharacterized protein</fullName>
    </submittedName>
</protein>
<sequence>MSMCLSSQTSKRVDGEPDCGLKLCCIGVDRSWSGNLTPPPYEQIGNGSTVPTSKGRRGHHRRIHSTGILAFEGRNGESGEPRLMRSCGMRRDWSFENLRQIMEEA</sequence>
<dbReference type="AlphaFoldDB" id="A0A4Y7KPS2"/>
<keyword evidence="3" id="KW-1185">Reference proteome</keyword>
<name>A0A4Y7KPS2_PAPSO</name>
<dbReference type="PANTHER" id="PTHR36019:SF3">
    <property type="entry name" value="PLANT_PROTEIN"/>
    <property type="match status" value="1"/>
</dbReference>
<evidence type="ECO:0000256" key="1">
    <source>
        <dbReference type="SAM" id="MobiDB-lite"/>
    </source>
</evidence>
<feature type="region of interest" description="Disordered" evidence="1">
    <location>
        <begin position="36"/>
        <end position="61"/>
    </location>
</feature>
<dbReference type="STRING" id="3469.A0A4Y7KPS2"/>
<dbReference type="PANTHER" id="PTHR36019">
    <property type="entry name" value="PLANT/PROTEIN"/>
    <property type="match status" value="1"/>
</dbReference>
<organism evidence="2 3">
    <name type="scientific">Papaver somniferum</name>
    <name type="common">Opium poppy</name>
    <dbReference type="NCBI Taxonomy" id="3469"/>
    <lineage>
        <taxon>Eukaryota</taxon>
        <taxon>Viridiplantae</taxon>
        <taxon>Streptophyta</taxon>
        <taxon>Embryophyta</taxon>
        <taxon>Tracheophyta</taxon>
        <taxon>Spermatophyta</taxon>
        <taxon>Magnoliopsida</taxon>
        <taxon>Ranunculales</taxon>
        <taxon>Papaveraceae</taxon>
        <taxon>Papaveroideae</taxon>
        <taxon>Papaver</taxon>
    </lineage>
</organism>
<dbReference type="Gramene" id="RZC74118">
    <property type="protein sequence ID" value="RZC74118"/>
    <property type="gene ID" value="C5167_049596"/>
</dbReference>